<dbReference type="GO" id="GO:0006260">
    <property type="term" value="P:DNA replication"/>
    <property type="evidence" value="ECO:0007669"/>
    <property type="project" value="TreeGrafter"/>
</dbReference>
<evidence type="ECO:0000259" key="1">
    <source>
        <dbReference type="SMART" id="SM00382"/>
    </source>
</evidence>
<dbReference type="InterPro" id="IPR002611">
    <property type="entry name" value="IstB_ATP-bd"/>
</dbReference>
<keyword evidence="2" id="KW-0347">Helicase</keyword>
<keyword evidence="2" id="KW-0378">Hydrolase</keyword>
<dbReference type="PANTHER" id="PTHR30050">
    <property type="entry name" value="CHROMOSOMAL REPLICATION INITIATOR PROTEIN DNAA"/>
    <property type="match status" value="1"/>
</dbReference>
<dbReference type="GeneID" id="64767033"/>
<dbReference type="InterPro" id="IPR027417">
    <property type="entry name" value="P-loop_NTPase"/>
</dbReference>
<keyword evidence="3" id="KW-1185">Reference proteome</keyword>
<dbReference type="SUPFAM" id="SSF52540">
    <property type="entry name" value="P-loop containing nucleoside triphosphate hydrolases"/>
    <property type="match status" value="1"/>
</dbReference>
<feature type="domain" description="AAA+ ATPase" evidence="1">
    <location>
        <begin position="103"/>
        <end position="231"/>
    </location>
</feature>
<dbReference type="GO" id="GO:0004386">
    <property type="term" value="F:helicase activity"/>
    <property type="evidence" value="ECO:0007669"/>
    <property type="project" value="UniProtKB-KW"/>
</dbReference>
<reference evidence="2 3" key="1">
    <citation type="submission" date="2019-05" db="EMBL/GenBank/DDBJ databases">
        <authorList>
            <person name="Pope W.H."/>
            <person name="Garlena R.A."/>
            <person name="Russell D.A."/>
            <person name="Jacobs-Sera D."/>
            <person name="Hatfull G.F."/>
        </authorList>
    </citation>
    <scope>NUCLEOTIDE SEQUENCE [LARGE SCALE GENOMIC DNA]</scope>
</reference>
<evidence type="ECO:0000313" key="3">
    <source>
        <dbReference type="Proteomes" id="UP000316777"/>
    </source>
</evidence>
<keyword evidence="2" id="KW-0067">ATP-binding</keyword>
<dbReference type="InterPro" id="IPR003593">
    <property type="entry name" value="AAA+_ATPase"/>
</dbReference>
<sequence length="262" mass="29882">MTFNIETALLTDAVAERLYRTRPELRAGPDEYCPTCRKTGVYRWQGVEHQCNCARQLQLAKHYSAAGIGATYQRLDWTDFDGNDELLAQILRYLEHHERYVTRGIGLMFHGPIGTGKTMAANLVLKELIKRGYSGFATTFANTVEAFTSTWGNRDEKEWFARKFMQSQVLLLDDLGREFRAGVNLPQSTFDMILRTRVQEGRPTLLTTNCTLGELETGYGSAVLSMLKEQSIKHEFRGNDFRPTANRRTLTEVEAEETRPLV</sequence>
<dbReference type="Proteomes" id="UP000316777">
    <property type="component" value="Segment"/>
</dbReference>
<dbReference type="SMART" id="SM00382">
    <property type="entry name" value="AAA"/>
    <property type="match status" value="1"/>
</dbReference>
<accession>A0A514DDW6</accession>
<dbReference type="PANTHER" id="PTHR30050:SF4">
    <property type="entry name" value="ATP-BINDING PROTEIN RV3427C IN INSERTION SEQUENCE-RELATED"/>
    <property type="match status" value="1"/>
</dbReference>
<name>A0A514DDW6_9CAUD</name>
<gene>
    <name evidence="2" type="primary">112</name>
    <name evidence="2" type="ORF">SEA_PHRAPPUCCINO_112</name>
</gene>
<evidence type="ECO:0000313" key="2">
    <source>
        <dbReference type="EMBL" id="QDH91787.1"/>
    </source>
</evidence>
<dbReference type="CDD" id="cd00009">
    <property type="entry name" value="AAA"/>
    <property type="match status" value="1"/>
</dbReference>
<dbReference type="EMBL" id="MK937592">
    <property type="protein sequence ID" value="QDH91787.1"/>
    <property type="molecule type" value="Genomic_DNA"/>
</dbReference>
<dbReference type="Pfam" id="PF01695">
    <property type="entry name" value="IstB_IS21"/>
    <property type="match status" value="1"/>
</dbReference>
<dbReference type="Gene3D" id="3.40.50.300">
    <property type="entry name" value="P-loop containing nucleotide triphosphate hydrolases"/>
    <property type="match status" value="1"/>
</dbReference>
<dbReference type="GO" id="GO:0005524">
    <property type="term" value="F:ATP binding"/>
    <property type="evidence" value="ECO:0007669"/>
    <property type="project" value="InterPro"/>
</dbReference>
<proteinExistence type="predicted"/>
<dbReference type="RefSeq" id="YP_010059801.1">
    <property type="nucleotide sequence ID" value="NC_054727.1"/>
</dbReference>
<keyword evidence="2" id="KW-0547">Nucleotide-binding</keyword>
<dbReference type="KEGG" id="vg:64767033"/>
<protein>
    <submittedName>
        <fullName evidence="2">DnaC-like helicase loader</fullName>
    </submittedName>
</protein>
<organism evidence="2 3">
    <name type="scientific">Mycobacterium phage Phrappuccino</name>
    <dbReference type="NCBI Taxonomy" id="2591223"/>
    <lineage>
        <taxon>Viruses</taxon>
        <taxon>Duplodnaviria</taxon>
        <taxon>Heunggongvirae</taxon>
        <taxon>Uroviricota</taxon>
        <taxon>Caudoviricetes</taxon>
        <taxon>Phrappuccinovirus</taxon>
        <taxon>Phrappuccinovirus phrappuccino</taxon>
        <taxon>Phreappuccinovirus Phrappuccino</taxon>
    </lineage>
</organism>